<evidence type="ECO:0000256" key="1">
    <source>
        <dbReference type="SAM" id="MobiDB-lite"/>
    </source>
</evidence>
<organism evidence="2 3">
    <name type="scientific">Tautonia plasticadhaerens</name>
    <dbReference type="NCBI Taxonomy" id="2527974"/>
    <lineage>
        <taxon>Bacteria</taxon>
        <taxon>Pseudomonadati</taxon>
        <taxon>Planctomycetota</taxon>
        <taxon>Planctomycetia</taxon>
        <taxon>Isosphaerales</taxon>
        <taxon>Isosphaeraceae</taxon>
        <taxon>Tautonia</taxon>
    </lineage>
</organism>
<accession>A0A518H0G8</accession>
<reference evidence="2 3" key="1">
    <citation type="submission" date="2019-02" db="EMBL/GenBank/DDBJ databases">
        <title>Deep-cultivation of Planctomycetes and their phenomic and genomic characterization uncovers novel biology.</title>
        <authorList>
            <person name="Wiegand S."/>
            <person name="Jogler M."/>
            <person name="Boedeker C."/>
            <person name="Pinto D."/>
            <person name="Vollmers J."/>
            <person name="Rivas-Marin E."/>
            <person name="Kohn T."/>
            <person name="Peeters S.H."/>
            <person name="Heuer A."/>
            <person name="Rast P."/>
            <person name="Oberbeckmann S."/>
            <person name="Bunk B."/>
            <person name="Jeske O."/>
            <person name="Meyerdierks A."/>
            <person name="Storesund J.E."/>
            <person name="Kallscheuer N."/>
            <person name="Luecker S."/>
            <person name="Lage O.M."/>
            <person name="Pohl T."/>
            <person name="Merkel B.J."/>
            <person name="Hornburger P."/>
            <person name="Mueller R.-W."/>
            <person name="Bruemmer F."/>
            <person name="Labrenz M."/>
            <person name="Spormann A.M."/>
            <person name="Op den Camp H."/>
            <person name="Overmann J."/>
            <person name="Amann R."/>
            <person name="Jetten M.S.M."/>
            <person name="Mascher T."/>
            <person name="Medema M.H."/>
            <person name="Devos D.P."/>
            <person name="Kaster A.-K."/>
            <person name="Ovreas L."/>
            <person name="Rohde M."/>
            <person name="Galperin M.Y."/>
            <person name="Jogler C."/>
        </authorList>
    </citation>
    <scope>NUCLEOTIDE SEQUENCE [LARGE SCALE GENOMIC DNA]</scope>
    <source>
        <strain evidence="2 3">ElP</strain>
    </source>
</reference>
<proteinExistence type="predicted"/>
<dbReference type="AlphaFoldDB" id="A0A518H0G8"/>
<evidence type="ECO:0000313" key="3">
    <source>
        <dbReference type="Proteomes" id="UP000317835"/>
    </source>
</evidence>
<dbReference type="Proteomes" id="UP000317835">
    <property type="component" value="Chromosome"/>
</dbReference>
<dbReference type="PROSITE" id="PS51257">
    <property type="entry name" value="PROKAR_LIPOPROTEIN"/>
    <property type="match status" value="1"/>
</dbReference>
<evidence type="ECO:0000313" key="2">
    <source>
        <dbReference type="EMBL" id="QDV34327.1"/>
    </source>
</evidence>
<dbReference type="EMBL" id="CP036426">
    <property type="protein sequence ID" value="QDV34327.1"/>
    <property type="molecule type" value="Genomic_DNA"/>
</dbReference>
<sequence>MSRLIDLVRVLPLAAAVAIFVGCESQGPVEEAGENIDNAASDVGDALDPAGPAEEAGQAVDDAVGN</sequence>
<name>A0A518H0G8_9BACT</name>
<gene>
    <name evidence="2" type="ORF">ElP_22120</name>
</gene>
<dbReference type="RefSeq" id="WP_145269143.1">
    <property type="nucleotide sequence ID" value="NZ_CP036426.1"/>
</dbReference>
<protein>
    <submittedName>
        <fullName evidence="2">Uncharacterized protein</fullName>
    </submittedName>
</protein>
<dbReference type="KEGG" id="tpla:ElP_22120"/>
<keyword evidence="3" id="KW-1185">Reference proteome</keyword>
<dbReference type="OrthoDB" id="5772858at2"/>
<feature type="region of interest" description="Disordered" evidence="1">
    <location>
        <begin position="40"/>
        <end position="66"/>
    </location>
</feature>